<dbReference type="GeneID" id="36598344"/>
<accession>A0A2T4BD37</accession>
<dbReference type="PANTHER" id="PTHR10655:SF63">
    <property type="entry name" value="PHOSPHOLIPASE_CARBOXYLESTERASE_THIOESTERASE DOMAIN-CONTAINING PROTEIN"/>
    <property type="match status" value="1"/>
</dbReference>
<dbReference type="Proteomes" id="UP000241546">
    <property type="component" value="Unassembled WGS sequence"/>
</dbReference>
<feature type="region of interest" description="Disordered" evidence="2">
    <location>
        <begin position="206"/>
        <end position="229"/>
    </location>
</feature>
<evidence type="ECO:0000259" key="4">
    <source>
        <dbReference type="Pfam" id="PF02230"/>
    </source>
</evidence>
<feature type="transmembrane region" description="Helical" evidence="3">
    <location>
        <begin position="147"/>
        <end position="164"/>
    </location>
</feature>
<dbReference type="InterPro" id="IPR050565">
    <property type="entry name" value="LYPA1-2/EST-like"/>
</dbReference>
<dbReference type="PANTHER" id="PTHR10655">
    <property type="entry name" value="LYSOPHOSPHOLIPASE-RELATED"/>
    <property type="match status" value="1"/>
</dbReference>
<protein>
    <recommendedName>
        <fullName evidence="4">Phospholipase/carboxylesterase/thioesterase domain-containing protein</fullName>
    </recommendedName>
</protein>
<comment type="similarity">
    <text evidence="1">Belongs to the AB hydrolase superfamily. AB hydrolase 2 family.</text>
</comment>
<dbReference type="InterPro" id="IPR003140">
    <property type="entry name" value="PLipase/COase/thioEstase"/>
</dbReference>
<sequence length="357" mass="39173">MAYYPPTPRRRSITQISSFIFLHDKDSSSTQLAEQVARALNPKSIADTLGPRTKMLFLDAPIQTSVHPVSLPTPLPPHQEQQQETQGEEEEEQQQQQYTWFSTTTTTTHSVGADDDAATSWKELSISLTQLDEAVTQESERFGKENVFLVGVGMGFAVAAAYVMQMEERIGGLLGVSGWLAFHEEVKSVAVYGDVSSCGLLSGGELEDGAKGNEEEGDEDDVLGSGYSTPTLCEEESHDQAQSSSLLLKRAKAFLSYILLRGKPPALPRLCNLIDASTPVLLVHGAENQRVRFTHAKEAQETLRHFGFEVTLRVLEGETHELSRRLMGELMDGFMGRGLGNEDVRGSVGEMLLGGWL</sequence>
<dbReference type="GO" id="GO:0052689">
    <property type="term" value="F:carboxylic ester hydrolase activity"/>
    <property type="evidence" value="ECO:0007669"/>
    <property type="project" value="TreeGrafter"/>
</dbReference>
<evidence type="ECO:0000256" key="3">
    <source>
        <dbReference type="SAM" id="Phobius"/>
    </source>
</evidence>
<evidence type="ECO:0000313" key="6">
    <source>
        <dbReference type="Proteomes" id="UP000241546"/>
    </source>
</evidence>
<dbReference type="OrthoDB" id="2418081at2759"/>
<dbReference type="GO" id="GO:0008474">
    <property type="term" value="F:palmitoyl-(protein) hydrolase activity"/>
    <property type="evidence" value="ECO:0007669"/>
    <property type="project" value="TreeGrafter"/>
</dbReference>
<name>A0A2T4BD37_9HYPO</name>
<dbReference type="EMBL" id="KZ680211">
    <property type="protein sequence ID" value="PTB67247.1"/>
    <property type="molecule type" value="Genomic_DNA"/>
</dbReference>
<keyword evidence="6" id="KW-1185">Reference proteome</keyword>
<dbReference type="InterPro" id="IPR029058">
    <property type="entry name" value="AB_hydrolase_fold"/>
</dbReference>
<feature type="region of interest" description="Disordered" evidence="2">
    <location>
        <begin position="67"/>
        <end position="97"/>
    </location>
</feature>
<reference evidence="6" key="1">
    <citation type="submission" date="2016-07" db="EMBL/GenBank/DDBJ databases">
        <title>Multiple horizontal gene transfer events from other fungi enriched the ability of initially mycotrophic Trichoderma (Ascomycota) to feed on dead plant biomass.</title>
        <authorList>
            <consortium name="DOE Joint Genome Institute"/>
            <person name="Atanasova L."/>
            <person name="Chenthamara K."/>
            <person name="Zhang J."/>
            <person name="Grujic M."/>
            <person name="Henrissat B."/>
            <person name="Kuo A."/>
            <person name="Aerts A."/>
            <person name="Salamov A."/>
            <person name="Lipzen A."/>
            <person name="Labutti K."/>
            <person name="Barry K."/>
            <person name="Miao Y."/>
            <person name="Rahimi M.J."/>
            <person name="Shen Q."/>
            <person name="Grigoriev I.V."/>
            <person name="Kubicek C.P."/>
            <person name="Druzhinina I.S."/>
        </authorList>
    </citation>
    <scope>NUCLEOTIDE SEQUENCE [LARGE SCALE GENOMIC DNA]</scope>
    <source>
        <strain evidence="6">TUCIM 6016</strain>
    </source>
</reference>
<keyword evidence="3" id="KW-0812">Transmembrane</keyword>
<dbReference type="AlphaFoldDB" id="A0A2T4BD37"/>
<evidence type="ECO:0000256" key="2">
    <source>
        <dbReference type="SAM" id="MobiDB-lite"/>
    </source>
</evidence>
<evidence type="ECO:0000256" key="1">
    <source>
        <dbReference type="ARBA" id="ARBA00006499"/>
    </source>
</evidence>
<gene>
    <name evidence="5" type="ORF">BBK36DRAFT_1116364</name>
</gene>
<keyword evidence="3" id="KW-0472">Membrane</keyword>
<dbReference type="RefSeq" id="XP_024750567.1">
    <property type="nucleotide sequence ID" value="XM_024890226.1"/>
</dbReference>
<dbReference type="Gene3D" id="3.40.50.1820">
    <property type="entry name" value="alpha/beta hydrolase"/>
    <property type="match status" value="1"/>
</dbReference>
<dbReference type="SUPFAM" id="SSF53474">
    <property type="entry name" value="alpha/beta-Hydrolases"/>
    <property type="match status" value="1"/>
</dbReference>
<evidence type="ECO:0000313" key="5">
    <source>
        <dbReference type="EMBL" id="PTB67247.1"/>
    </source>
</evidence>
<dbReference type="Pfam" id="PF02230">
    <property type="entry name" value="Abhydrolase_2"/>
    <property type="match status" value="1"/>
</dbReference>
<organism evidence="5 6">
    <name type="scientific">Trichoderma citrinoviride</name>
    <dbReference type="NCBI Taxonomy" id="58853"/>
    <lineage>
        <taxon>Eukaryota</taxon>
        <taxon>Fungi</taxon>
        <taxon>Dikarya</taxon>
        <taxon>Ascomycota</taxon>
        <taxon>Pezizomycotina</taxon>
        <taxon>Sordariomycetes</taxon>
        <taxon>Hypocreomycetidae</taxon>
        <taxon>Hypocreales</taxon>
        <taxon>Hypocreaceae</taxon>
        <taxon>Trichoderma</taxon>
    </lineage>
</organism>
<keyword evidence="3" id="KW-1133">Transmembrane helix</keyword>
<proteinExistence type="inferred from homology"/>
<dbReference type="GO" id="GO:0005737">
    <property type="term" value="C:cytoplasm"/>
    <property type="evidence" value="ECO:0007669"/>
    <property type="project" value="TreeGrafter"/>
</dbReference>
<feature type="domain" description="Phospholipase/carboxylesterase/thioesterase" evidence="4">
    <location>
        <begin position="96"/>
        <end position="188"/>
    </location>
</feature>